<evidence type="ECO:0000313" key="2">
    <source>
        <dbReference type="Proteomes" id="UP001151760"/>
    </source>
</evidence>
<name>A0ABQ5JBS8_9ASTR</name>
<accession>A0ABQ5JBS8</accession>
<evidence type="ECO:0000313" key="1">
    <source>
        <dbReference type="EMBL" id="GJU10016.1"/>
    </source>
</evidence>
<comment type="caution">
    <text evidence="1">The sequence shown here is derived from an EMBL/GenBank/DDBJ whole genome shotgun (WGS) entry which is preliminary data.</text>
</comment>
<reference evidence="1" key="2">
    <citation type="submission" date="2022-01" db="EMBL/GenBank/DDBJ databases">
        <authorList>
            <person name="Yamashiro T."/>
            <person name="Shiraishi A."/>
            <person name="Satake H."/>
            <person name="Nakayama K."/>
        </authorList>
    </citation>
    <scope>NUCLEOTIDE SEQUENCE</scope>
</reference>
<protein>
    <recommendedName>
        <fullName evidence="3">Reverse transcriptase domain-containing protein</fullName>
    </recommendedName>
</protein>
<organism evidence="1 2">
    <name type="scientific">Tanacetum coccineum</name>
    <dbReference type="NCBI Taxonomy" id="301880"/>
    <lineage>
        <taxon>Eukaryota</taxon>
        <taxon>Viridiplantae</taxon>
        <taxon>Streptophyta</taxon>
        <taxon>Embryophyta</taxon>
        <taxon>Tracheophyta</taxon>
        <taxon>Spermatophyta</taxon>
        <taxon>Magnoliopsida</taxon>
        <taxon>eudicotyledons</taxon>
        <taxon>Gunneridae</taxon>
        <taxon>Pentapetalae</taxon>
        <taxon>asterids</taxon>
        <taxon>campanulids</taxon>
        <taxon>Asterales</taxon>
        <taxon>Asteraceae</taxon>
        <taxon>Asteroideae</taxon>
        <taxon>Anthemideae</taxon>
        <taxon>Anthemidinae</taxon>
        <taxon>Tanacetum</taxon>
    </lineage>
</organism>
<keyword evidence="2" id="KW-1185">Reference proteome</keyword>
<gene>
    <name evidence="1" type="ORF">Tco_1132412</name>
</gene>
<proteinExistence type="predicted"/>
<dbReference type="EMBL" id="BQNB010021781">
    <property type="protein sequence ID" value="GJU10016.1"/>
    <property type="molecule type" value="Genomic_DNA"/>
</dbReference>
<reference evidence="1" key="1">
    <citation type="journal article" date="2022" name="Int. J. Mol. Sci.">
        <title>Draft Genome of Tanacetum Coccineum: Genomic Comparison of Closely Related Tanacetum-Family Plants.</title>
        <authorList>
            <person name="Yamashiro T."/>
            <person name="Shiraishi A."/>
            <person name="Nakayama K."/>
            <person name="Satake H."/>
        </authorList>
    </citation>
    <scope>NUCLEOTIDE SEQUENCE</scope>
</reference>
<sequence length="169" mass="18636">MNQANMEGAGGSGNAGGSGLANARGVVAPEVHGCTYKTFLNCNPHFFNGTEGVVGLSRWFEKMEQVFEINKCAKEDKVKFATCTFEGHALTWWNGDDIEGYNNWFHELALMCPDLVTPEKKKIKCYIQGLPERVKANVTSSKPATLHNAIYMARELIKHAIQAKATRIG</sequence>
<evidence type="ECO:0008006" key="3">
    <source>
        <dbReference type="Google" id="ProtNLM"/>
    </source>
</evidence>
<dbReference type="Proteomes" id="UP001151760">
    <property type="component" value="Unassembled WGS sequence"/>
</dbReference>